<dbReference type="Gene3D" id="2.70.98.30">
    <property type="entry name" value="Golgi alpha-mannosidase II, domain 4"/>
    <property type="match status" value="1"/>
</dbReference>
<dbReference type="SMART" id="SM00872">
    <property type="entry name" value="Alpha-mann_mid"/>
    <property type="match status" value="1"/>
</dbReference>
<dbReference type="InterPro" id="IPR015341">
    <property type="entry name" value="Glyco_hydro_38_cen"/>
</dbReference>
<dbReference type="InterPro" id="IPR011682">
    <property type="entry name" value="Glyco_hydro_38_C"/>
</dbReference>
<dbReference type="InterPro" id="IPR027291">
    <property type="entry name" value="Glyco_hydro_38_N_sf"/>
</dbReference>
<dbReference type="Pfam" id="PF09261">
    <property type="entry name" value="Alpha-mann_mid"/>
    <property type="match status" value="1"/>
</dbReference>
<dbReference type="GO" id="GO:0006013">
    <property type="term" value="P:mannose metabolic process"/>
    <property type="evidence" value="ECO:0007669"/>
    <property type="project" value="InterPro"/>
</dbReference>
<keyword evidence="8 17" id="KW-0862">Zinc</keyword>
<keyword evidence="13" id="KW-1015">Disulfide bond</keyword>
<comment type="similarity">
    <text evidence="3 17">Belongs to the glycosyl hydrolase 38 family.</text>
</comment>
<dbReference type="InterPro" id="IPR028995">
    <property type="entry name" value="Glyco_hydro_57/38_cen_sf"/>
</dbReference>
<dbReference type="FunFam" id="3.20.110.10:FF:000003">
    <property type="entry name" value="Alpha-mannosidase"/>
    <property type="match status" value="1"/>
</dbReference>
<evidence type="ECO:0000256" key="3">
    <source>
        <dbReference type="ARBA" id="ARBA00009792"/>
    </source>
</evidence>
<dbReference type="Pfam" id="PF01074">
    <property type="entry name" value="Glyco_hydro_38N"/>
    <property type="match status" value="1"/>
</dbReference>
<dbReference type="InterPro" id="IPR013780">
    <property type="entry name" value="Glyco_hydro_b"/>
</dbReference>
<dbReference type="GO" id="GO:0006491">
    <property type="term" value="P:N-glycan processing"/>
    <property type="evidence" value="ECO:0007669"/>
    <property type="project" value="TreeGrafter"/>
</dbReference>
<dbReference type="FunFam" id="2.70.98.30:FF:000002">
    <property type="entry name" value="Alpha-mannosidase"/>
    <property type="match status" value="1"/>
</dbReference>
<dbReference type="EMBL" id="OV725080">
    <property type="protein sequence ID" value="CAH1398163.1"/>
    <property type="molecule type" value="Genomic_DNA"/>
</dbReference>
<gene>
    <name evidence="20" type="ORF">NEZAVI_LOCUS7866</name>
</gene>
<keyword evidence="11" id="KW-0333">Golgi apparatus</keyword>
<evidence type="ECO:0000256" key="16">
    <source>
        <dbReference type="ARBA" id="ARBA00093232"/>
    </source>
</evidence>
<keyword evidence="7 17" id="KW-0378">Hydrolase</keyword>
<evidence type="ECO:0000256" key="9">
    <source>
        <dbReference type="ARBA" id="ARBA00022968"/>
    </source>
</evidence>
<dbReference type="InterPro" id="IPR050843">
    <property type="entry name" value="Glycosyl_Hydrlase_38"/>
</dbReference>
<dbReference type="Proteomes" id="UP001152798">
    <property type="component" value="Chromosome 4"/>
</dbReference>
<evidence type="ECO:0000259" key="19">
    <source>
        <dbReference type="SMART" id="SM00872"/>
    </source>
</evidence>
<keyword evidence="9" id="KW-0735">Signal-anchor</keyword>
<evidence type="ECO:0000256" key="17">
    <source>
        <dbReference type="RuleBase" id="RU361199"/>
    </source>
</evidence>
<evidence type="ECO:0000256" key="1">
    <source>
        <dbReference type="ARBA" id="ARBA00004323"/>
    </source>
</evidence>
<dbReference type="Pfam" id="PF07748">
    <property type="entry name" value="Glyco_hydro_38C"/>
    <property type="match status" value="1"/>
</dbReference>
<evidence type="ECO:0000256" key="12">
    <source>
        <dbReference type="ARBA" id="ARBA00023136"/>
    </source>
</evidence>
<dbReference type="InterPro" id="IPR000602">
    <property type="entry name" value="Glyco_hydro_38_N"/>
</dbReference>
<dbReference type="GO" id="GO:0030246">
    <property type="term" value="F:carbohydrate binding"/>
    <property type="evidence" value="ECO:0007669"/>
    <property type="project" value="InterPro"/>
</dbReference>
<dbReference type="SUPFAM" id="SSF88688">
    <property type="entry name" value="Families 57/38 glycoside transferase middle domain"/>
    <property type="match status" value="1"/>
</dbReference>
<comment type="subcellular location">
    <subcellularLocation>
        <location evidence="1">Golgi apparatus membrane</location>
        <topology evidence="1">Single-pass type II membrane protein</topology>
    </subcellularLocation>
</comment>
<dbReference type="GO" id="GO:0046872">
    <property type="term" value="F:metal ion binding"/>
    <property type="evidence" value="ECO:0007669"/>
    <property type="project" value="UniProtKB-KW"/>
</dbReference>
<comment type="cofactor">
    <cofactor evidence="17">
        <name>Zn(2+)</name>
        <dbReference type="ChEBI" id="CHEBI:29105"/>
    </cofactor>
    <text evidence="17">Binds 1 zinc ion per subunit.</text>
</comment>
<protein>
    <recommendedName>
        <fullName evidence="17">Alpha-mannosidase</fullName>
        <ecNumber evidence="17">3.2.1.-</ecNumber>
    </recommendedName>
</protein>
<dbReference type="GO" id="GO:0000139">
    <property type="term" value="C:Golgi membrane"/>
    <property type="evidence" value="ECO:0007669"/>
    <property type="project" value="UniProtKB-SubCell"/>
</dbReference>
<evidence type="ECO:0000256" key="7">
    <source>
        <dbReference type="ARBA" id="ARBA00022801"/>
    </source>
</evidence>
<dbReference type="FunFam" id="1.20.1270.50:FF:000001">
    <property type="entry name" value="Alpha-mannosidase"/>
    <property type="match status" value="1"/>
</dbReference>
<keyword evidence="10 18" id="KW-1133">Transmembrane helix</keyword>
<dbReference type="Gene3D" id="1.20.1270.50">
    <property type="entry name" value="Glycoside hydrolase family 38, central domain"/>
    <property type="match status" value="1"/>
</dbReference>
<evidence type="ECO:0000256" key="6">
    <source>
        <dbReference type="ARBA" id="ARBA00022723"/>
    </source>
</evidence>
<evidence type="ECO:0000256" key="4">
    <source>
        <dbReference type="ARBA" id="ARBA00011748"/>
    </source>
</evidence>
<dbReference type="PANTHER" id="PTHR11607:SF3">
    <property type="entry name" value="LYSOSOMAL ALPHA-MANNOSIDASE"/>
    <property type="match status" value="1"/>
</dbReference>
<dbReference type="SUPFAM" id="SSF74650">
    <property type="entry name" value="Galactose mutarotase-like"/>
    <property type="match status" value="1"/>
</dbReference>
<keyword evidence="5 18" id="KW-0812">Transmembrane</keyword>
<keyword evidence="14 17" id="KW-0326">Glycosidase</keyword>
<comment type="catalytic activity">
    <reaction evidence="16">
        <text>N(4)-{beta-D-GlcNAc-(1-&gt;2)-alpha-D-Man-(1-&gt;3)-[alpha-D-Man-(1-&gt;3)-[alpha-D-Man-(1-&gt;6)]-alpha-D-Man-(1-&gt;6)]-beta-D-Man-(1-&gt;4)-beta-D-GlcNAc-(1-&gt;4)-beta-D-GlcNAc}-L-asparaginyl-[protein] + 2 H2O = 2 alpha-D-mannopyranose + an N(4)-{beta-D-GlcNAc-(1-&gt;2)-alpha-D-Man-(1-&gt;3)-[alpha-D-Man-(1-&gt;6)]-beta-D-Man-(1-&gt;4)-beta-D-GlcNAc-(1-&gt;4)-beta-D-GlcNAc}-L-asparaginyl-[protein]</text>
        <dbReference type="Rhea" id="RHEA:56052"/>
        <dbReference type="Rhea" id="RHEA-COMP:14368"/>
        <dbReference type="Rhea" id="RHEA-COMP:14369"/>
        <dbReference type="ChEBI" id="CHEBI:15377"/>
        <dbReference type="ChEBI" id="CHEBI:28729"/>
        <dbReference type="ChEBI" id="CHEBI:60615"/>
        <dbReference type="ChEBI" id="CHEBI:60625"/>
        <dbReference type="EC" id="3.2.1.114"/>
    </reaction>
</comment>
<name>A0A9P0HA20_NEZVI</name>
<evidence type="ECO:0000256" key="10">
    <source>
        <dbReference type="ARBA" id="ARBA00022989"/>
    </source>
</evidence>
<evidence type="ECO:0000256" key="11">
    <source>
        <dbReference type="ARBA" id="ARBA00023034"/>
    </source>
</evidence>
<dbReference type="Gene3D" id="3.20.110.10">
    <property type="entry name" value="Glycoside hydrolase 38, N terminal domain"/>
    <property type="match status" value="1"/>
</dbReference>
<comment type="subunit">
    <text evidence="4">Homodimer; disulfide-linked.</text>
</comment>
<comment type="pathway">
    <text evidence="2">Protein modification; protein glycosylation.</text>
</comment>
<dbReference type="PANTHER" id="PTHR11607">
    <property type="entry name" value="ALPHA-MANNOSIDASE"/>
    <property type="match status" value="1"/>
</dbReference>
<dbReference type="InterPro" id="IPR011013">
    <property type="entry name" value="Gal_mutarotase_sf_dom"/>
</dbReference>
<proteinExistence type="inferred from homology"/>
<dbReference type="AlphaFoldDB" id="A0A9P0HA20"/>
<dbReference type="SUPFAM" id="SSF88713">
    <property type="entry name" value="Glycoside hydrolase/deacetylase"/>
    <property type="match status" value="1"/>
</dbReference>
<dbReference type="CDD" id="cd10809">
    <property type="entry name" value="GH38N_AMII_GMII_SfManIII_like"/>
    <property type="match status" value="1"/>
</dbReference>
<dbReference type="GO" id="GO:0004572">
    <property type="term" value="F:mannosyl-oligosaccharide 1,3-1,6-alpha-mannosidase activity"/>
    <property type="evidence" value="ECO:0007669"/>
    <property type="project" value="UniProtKB-EC"/>
</dbReference>
<organism evidence="20 21">
    <name type="scientific">Nezara viridula</name>
    <name type="common">Southern green stink bug</name>
    <name type="synonym">Cimex viridulus</name>
    <dbReference type="NCBI Taxonomy" id="85310"/>
    <lineage>
        <taxon>Eukaryota</taxon>
        <taxon>Metazoa</taxon>
        <taxon>Ecdysozoa</taxon>
        <taxon>Arthropoda</taxon>
        <taxon>Hexapoda</taxon>
        <taxon>Insecta</taxon>
        <taxon>Pterygota</taxon>
        <taxon>Neoptera</taxon>
        <taxon>Paraneoptera</taxon>
        <taxon>Hemiptera</taxon>
        <taxon>Heteroptera</taxon>
        <taxon>Panheteroptera</taxon>
        <taxon>Pentatomomorpha</taxon>
        <taxon>Pentatomoidea</taxon>
        <taxon>Pentatomidae</taxon>
        <taxon>Pentatominae</taxon>
        <taxon>Nezara</taxon>
    </lineage>
</organism>
<evidence type="ECO:0000256" key="2">
    <source>
        <dbReference type="ARBA" id="ARBA00004922"/>
    </source>
</evidence>
<evidence type="ECO:0000256" key="5">
    <source>
        <dbReference type="ARBA" id="ARBA00022692"/>
    </source>
</evidence>
<dbReference type="OrthoDB" id="10261055at2759"/>
<evidence type="ECO:0000256" key="15">
    <source>
        <dbReference type="ARBA" id="ARBA00059516"/>
    </source>
</evidence>
<accession>A0A9P0HA20</accession>
<keyword evidence="21" id="KW-1185">Reference proteome</keyword>
<keyword evidence="12 18" id="KW-0472">Membrane</keyword>
<reference evidence="20" key="1">
    <citation type="submission" date="2022-01" db="EMBL/GenBank/DDBJ databases">
        <authorList>
            <person name="King R."/>
        </authorList>
    </citation>
    <scope>NUCLEOTIDE SEQUENCE</scope>
</reference>
<feature type="transmembrane region" description="Helical" evidence="18">
    <location>
        <begin position="7"/>
        <end position="25"/>
    </location>
</feature>
<feature type="domain" description="Glycoside hydrolase family 38 central" evidence="19">
    <location>
        <begin position="453"/>
        <end position="535"/>
    </location>
</feature>
<evidence type="ECO:0000313" key="20">
    <source>
        <dbReference type="EMBL" id="CAH1398163.1"/>
    </source>
</evidence>
<comment type="function">
    <text evidence="15">Catalyzes the first committed step in the biosynthesis of complex N-glycans. It controls conversion of high mannose to complex N-glycans; the final hydrolytic step in the N-glycan maturation pathway.</text>
</comment>
<evidence type="ECO:0000313" key="21">
    <source>
        <dbReference type="Proteomes" id="UP001152798"/>
    </source>
</evidence>
<dbReference type="Gene3D" id="2.60.40.1180">
    <property type="entry name" value="Golgi alpha-mannosidase II"/>
    <property type="match status" value="1"/>
</dbReference>
<evidence type="ECO:0000256" key="14">
    <source>
        <dbReference type="ARBA" id="ARBA00023295"/>
    </source>
</evidence>
<dbReference type="InterPro" id="IPR011330">
    <property type="entry name" value="Glyco_hydro/deAcase_b/a-brl"/>
</dbReference>
<evidence type="ECO:0000256" key="13">
    <source>
        <dbReference type="ARBA" id="ARBA00023157"/>
    </source>
</evidence>
<evidence type="ECO:0000256" key="8">
    <source>
        <dbReference type="ARBA" id="ARBA00022833"/>
    </source>
</evidence>
<sequence length="1079" mass="124249">MRIKRLAVVGTTLLVMVCIGLYLLLDSTLTNEQKSVRRPKPFHSRLSYGHQDVKLEHTIKVKTNVSGKESLSSCVAPIDLPEVDVQMGHVYDQIPFDNVDGGVWKQGWNVVYDERQWNRNKKLKIFVCPHSHNDPGWKKTFEEYYISQTRSILNYMVPKLLEDERRKFIWAEISYFSLWWSEIPHRTKESVKLLLSRGQLEFVTGGWVMADEANTHYYSVIEQLLHGHQWLLNNLGYKPRHSWSIDPFGLSPTFPYILKKSGFKALAVQRTHYEVKKYLAQHKQLEFRWRQLWDNNGWTELMTHMMPFYSYDVPHTCGPDPKICCQFDFKRLPGYGLSCPWHVPPQKITEENVAQRSELLLDQYRKKAQLYATDVLFVPLGDDFRYDHATEWDLQYTNYQKIFDYINSNPHLNAHAQFGTLSDYFNALNKDKAFNEFPTLSGDFFTYADRENHYWSGYFTSRPFYKRMDRVLMSYLRSAEVILSLLARENSQLKIIHHLNLNLTDARSNLSLFQHHDGITGTAKDHVVQDYAARMLKSIHKCQHVIQLSACALLNNGKAVEYTGKEIFFTIDEHQKVPYDLAEGIVLTFPSGVSSRKVFIFNPLTSNRIEVISIRVENKLIQIRNAEGKIIAHQLSRICTLHRSNAGCYLLSFVAHLKPLSLSYYSVEIAEENRNNHAKLSFFDSANLGVYDEDWENKQVINSREFSFQNNNISVAFSQNGLLKAITIKKPDRNVTIPVHLDFLHYSTTHGREKSGAYLFLPDGEAQTIKVTNPKVIIIEGKVKSEVIVKFPNVEHSVILYNSDGPDDLGIEIRNLVDIASVEENYELAMRFSTNIQSGVQFYTDLNGFQMIKRKRLDKLPLQGNYYPMPSAAYIQDKNLRLTIVSAQPLGVSSLNEGQIEIMQDRKLLQDDNRGLDQSVTDNRPTLSIFKLFVETKTPGCGESDLHWGRLSENSYTSLQKLLYPVQKLLSFDQNLSISNKEYVAPILPLPANIHLITSLVLPGGLGVLLQSTSIDNCFESQSNLKENNKVNLSHIFPVKANDRVYRSTLTFNDMLSEMSSLEISLCENNIDAYFIRDL</sequence>
<keyword evidence="6 17" id="KW-0479">Metal-binding</keyword>
<dbReference type="InterPro" id="IPR037094">
    <property type="entry name" value="Glyco_hydro_38_cen_sf"/>
</dbReference>
<evidence type="ECO:0000256" key="18">
    <source>
        <dbReference type="SAM" id="Phobius"/>
    </source>
</evidence>
<dbReference type="EC" id="3.2.1.-" evidence="17"/>